<keyword evidence="4" id="KW-1185">Reference proteome</keyword>
<comment type="similarity">
    <text evidence="1">Belongs to the MEMO1 family.</text>
</comment>
<dbReference type="Pfam" id="PF01875">
    <property type="entry name" value="Memo"/>
    <property type="match status" value="1"/>
</dbReference>
<dbReference type="Gene3D" id="3.40.830.10">
    <property type="entry name" value="LigB-like"/>
    <property type="match status" value="1"/>
</dbReference>
<reference evidence="3 4" key="1">
    <citation type="submission" date="2019-08" db="EMBL/GenBank/DDBJ databases">
        <title>Deep-cultivation of Planctomycetes and their phenomic and genomic characterization uncovers novel biology.</title>
        <authorList>
            <person name="Wiegand S."/>
            <person name="Jogler M."/>
            <person name="Boedeker C."/>
            <person name="Pinto D."/>
            <person name="Vollmers J."/>
            <person name="Rivas-Marin E."/>
            <person name="Kohn T."/>
            <person name="Peeters S.H."/>
            <person name="Heuer A."/>
            <person name="Rast P."/>
            <person name="Oberbeckmann S."/>
            <person name="Bunk B."/>
            <person name="Jeske O."/>
            <person name="Meyerdierks A."/>
            <person name="Storesund J.E."/>
            <person name="Kallscheuer N."/>
            <person name="Luecker S."/>
            <person name="Lage O.M."/>
            <person name="Pohl T."/>
            <person name="Merkel B.J."/>
            <person name="Hornburger P."/>
            <person name="Mueller R.-W."/>
            <person name="Bruemmer F."/>
            <person name="Labrenz M."/>
            <person name="Spormann A.M."/>
            <person name="Op den Camp H."/>
            <person name="Overmann J."/>
            <person name="Amann R."/>
            <person name="Jetten M.S.M."/>
            <person name="Mascher T."/>
            <person name="Medema M.H."/>
            <person name="Devos D.P."/>
            <person name="Kaster A.-K."/>
            <person name="Ovreas L."/>
            <person name="Rohde M."/>
            <person name="Galperin M.Y."/>
            <person name="Jogler C."/>
        </authorList>
    </citation>
    <scope>NUCLEOTIDE SEQUENCE [LARGE SCALE GENOMIC DNA]</scope>
    <source>
        <strain evidence="3 4">OJF2</strain>
    </source>
</reference>
<name>A0A5B9W1X9_9BACT</name>
<dbReference type="CDD" id="cd07361">
    <property type="entry name" value="MEMO_like"/>
    <property type="match status" value="1"/>
</dbReference>
<accession>A0A5B9W1X9</accession>
<dbReference type="Proteomes" id="UP000324233">
    <property type="component" value="Chromosome"/>
</dbReference>
<dbReference type="PANTHER" id="PTHR11060">
    <property type="entry name" value="PROTEIN MEMO1"/>
    <property type="match status" value="1"/>
</dbReference>
<feature type="region of interest" description="Disordered" evidence="2">
    <location>
        <begin position="434"/>
        <end position="454"/>
    </location>
</feature>
<evidence type="ECO:0000313" key="3">
    <source>
        <dbReference type="EMBL" id="QEH34005.1"/>
    </source>
</evidence>
<dbReference type="AlphaFoldDB" id="A0A5B9W1X9"/>
<evidence type="ECO:0000313" key="4">
    <source>
        <dbReference type="Proteomes" id="UP000324233"/>
    </source>
</evidence>
<sequence length="454" mass="50042">MITSPVAEQAADPHSRQPGGAATMSSLDRPRLRPLSARRFEHEGKSYALIEDPQGAFRDPVLVPLDAFVKVCRHFDGENSVDDVRAKVLEETGEALPEEVLSRLVAQLDRAMVLDGPEFAAFLGRYRRSEMRPAALAGRSYSANGPALRAQINGLYKGPGGAGPPALGVASKGERLRAVLSPHIDFGRGGPVYTWAYKELAERADADVYVILGVAHQYCRRRFALTRKDFETPLGIVRTDREYVDRIAAVAGEDLFDDELVHRGEHSVEFQTVFLRHILSKDRDFRIVPILVGSFHDHMERGVEPIDDPSVRRFVEALREAERASGKAVAYIGGIDLCHVGPEFGDPSPVDEGLLETIRNFDRAMLDRAADGDPEGWFRTAAEVSNRWRVCGLAATYTMLHALGPVKGTLLRYDQALDSRRRCCVSFASMSFHAPDPGPRPGPPSNADDGHPRD</sequence>
<dbReference type="EMBL" id="CP042997">
    <property type="protein sequence ID" value="QEH34005.1"/>
    <property type="molecule type" value="Genomic_DNA"/>
</dbReference>
<organism evidence="3 4">
    <name type="scientific">Aquisphaera giovannonii</name>
    <dbReference type="NCBI Taxonomy" id="406548"/>
    <lineage>
        <taxon>Bacteria</taxon>
        <taxon>Pseudomonadati</taxon>
        <taxon>Planctomycetota</taxon>
        <taxon>Planctomycetia</taxon>
        <taxon>Isosphaerales</taxon>
        <taxon>Isosphaeraceae</taxon>
        <taxon>Aquisphaera</taxon>
    </lineage>
</organism>
<dbReference type="PANTHER" id="PTHR11060:SF0">
    <property type="entry name" value="PROTEIN MEMO1"/>
    <property type="match status" value="1"/>
</dbReference>
<evidence type="ECO:0008006" key="5">
    <source>
        <dbReference type="Google" id="ProtNLM"/>
    </source>
</evidence>
<dbReference type="NCBIfam" id="TIGR04336">
    <property type="entry name" value="AmmeMemoSam_B"/>
    <property type="match status" value="1"/>
</dbReference>
<dbReference type="InterPro" id="IPR002737">
    <property type="entry name" value="MEMO1_fam"/>
</dbReference>
<evidence type="ECO:0000256" key="1">
    <source>
        <dbReference type="ARBA" id="ARBA00006315"/>
    </source>
</evidence>
<proteinExistence type="inferred from homology"/>
<dbReference type="KEGG" id="agv:OJF2_25380"/>
<protein>
    <recommendedName>
        <fullName evidence="5">AmmeMemoRadiSam system protein B</fullName>
    </recommendedName>
</protein>
<feature type="region of interest" description="Disordered" evidence="2">
    <location>
        <begin position="1"/>
        <end position="28"/>
    </location>
</feature>
<evidence type="ECO:0000256" key="2">
    <source>
        <dbReference type="SAM" id="MobiDB-lite"/>
    </source>
</evidence>
<gene>
    <name evidence="3" type="ORF">OJF2_25380</name>
</gene>